<keyword evidence="2" id="KW-1185">Reference proteome</keyword>
<dbReference type="RefSeq" id="WP_171707657.1">
    <property type="nucleotide sequence ID" value="NZ_JAAVLW010000001.1"/>
</dbReference>
<protein>
    <submittedName>
        <fullName evidence="1">Uncharacterized protein</fullName>
    </submittedName>
</protein>
<reference evidence="1 2" key="1">
    <citation type="submission" date="2020-03" db="EMBL/GenBank/DDBJ databases">
        <title>Bradyrhizobium diversity isolated from nodules of Muelleranthus trifoliolatus.</title>
        <authorList>
            <person name="Klepa M."/>
            <person name="Helene L."/>
            <person name="Hungria M."/>
        </authorList>
    </citation>
    <scope>NUCLEOTIDE SEQUENCE [LARGE SCALE GENOMIC DNA]</scope>
    <source>
        <strain evidence="1 2">WSM 1744</strain>
    </source>
</reference>
<name>A0A7Y4H0M2_9BRAD</name>
<sequence>MTAKRKGDLLEDLVAIMHEVPGVFVEKRKKLPVLNSKTRRRREIDVLITSDVADTADAQDAAKSRGIKTLVFAGLTSDRLRQEINAAIQSMVFLLIRKLRSPCCLTSRDDLMTIHNSSARP</sequence>
<comment type="caution">
    <text evidence="1">The sequence shown here is derived from an EMBL/GenBank/DDBJ whole genome shotgun (WGS) entry which is preliminary data.</text>
</comment>
<dbReference type="Proteomes" id="UP000528734">
    <property type="component" value="Unassembled WGS sequence"/>
</dbReference>
<evidence type="ECO:0000313" key="1">
    <source>
        <dbReference type="EMBL" id="NOJ44712.1"/>
    </source>
</evidence>
<proteinExistence type="predicted"/>
<dbReference type="EMBL" id="JAAVLW010000001">
    <property type="protein sequence ID" value="NOJ44712.1"/>
    <property type="molecule type" value="Genomic_DNA"/>
</dbReference>
<evidence type="ECO:0000313" key="2">
    <source>
        <dbReference type="Proteomes" id="UP000528734"/>
    </source>
</evidence>
<gene>
    <name evidence="1" type="ORF">HCN50_00265</name>
</gene>
<organism evidence="1 2">
    <name type="scientific">Bradyrhizobium archetypum</name>
    <dbReference type="NCBI Taxonomy" id="2721160"/>
    <lineage>
        <taxon>Bacteria</taxon>
        <taxon>Pseudomonadati</taxon>
        <taxon>Pseudomonadota</taxon>
        <taxon>Alphaproteobacteria</taxon>
        <taxon>Hyphomicrobiales</taxon>
        <taxon>Nitrobacteraceae</taxon>
        <taxon>Bradyrhizobium</taxon>
    </lineage>
</organism>
<dbReference type="AlphaFoldDB" id="A0A7Y4H0M2"/>
<accession>A0A7Y4H0M2</accession>